<sequence>MFAQTLKLATQRTWQAKAAISKAIAIPLVLSYLLDVAVYQSKNSDLAILSSFVAFAMAILVAINVHRVLLLGKASVPSWGRITFGAIERKFVVYTLGYTFFMIGMGVLVYGFNMFVEPFGLILSLVAIIGFALVSCRLSIIFPAIAVGDDISVNAVWQKTEGKTAQLFLLLGVFPILVGVMTQLVSFLGLYMLDLLVGYVAMVYFIAILSFAYEHLSEGSRDDNQDVTIEL</sequence>
<evidence type="ECO:0000313" key="2">
    <source>
        <dbReference type="EMBL" id="SKA72202.1"/>
    </source>
</evidence>
<keyword evidence="1" id="KW-0812">Transmembrane</keyword>
<proteinExistence type="predicted"/>
<evidence type="ECO:0000256" key="1">
    <source>
        <dbReference type="SAM" id="Phobius"/>
    </source>
</evidence>
<feature type="transmembrane region" description="Helical" evidence="1">
    <location>
        <begin position="167"/>
        <end position="190"/>
    </location>
</feature>
<dbReference type="AlphaFoldDB" id="A0A1T4W4N1"/>
<protein>
    <submittedName>
        <fullName evidence="2">Uncharacterized protein</fullName>
    </submittedName>
</protein>
<gene>
    <name evidence="2" type="ORF">SAMN02745132_04740</name>
</gene>
<reference evidence="3" key="1">
    <citation type="submission" date="2017-02" db="EMBL/GenBank/DDBJ databases">
        <authorList>
            <person name="Varghese N."/>
            <person name="Submissions S."/>
        </authorList>
    </citation>
    <scope>NUCLEOTIDE SEQUENCE [LARGE SCALE GENOMIC DNA]</scope>
    <source>
        <strain evidence="3">DSM 22720</strain>
    </source>
</reference>
<feature type="transmembrane region" description="Helical" evidence="1">
    <location>
        <begin position="119"/>
        <end position="146"/>
    </location>
</feature>
<evidence type="ECO:0000313" key="3">
    <source>
        <dbReference type="Proteomes" id="UP000190162"/>
    </source>
</evidence>
<name>A0A1T4W4N1_9GAMM</name>
<dbReference type="EMBL" id="FUXU01000155">
    <property type="protein sequence ID" value="SKA72202.1"/>
    <property type="molecule type" value="Genomic_DNA"/>
</dbReference>
<dbReference type="OrthoDB" id="5903637at2"/>
<accession>A0A1T4W4N1</accession>
<organism evidence="2 3">
    <name type="scientific">Enterovibrio nigricans DSM 22720</name>
    <dbReference type="NCBI Taxonomy" id="1121868"/>
    <lineage>
        <taxon>Bacteria</taxon>
        <taxon>Pseudomonadati</taxon>
        <taxon>Pseudomonadota</taxon>
        <taxon>Gammaproteobacteria</taxon>
        <taxon>Vibrionales</taxon>
        <taxon>Vibrionaceae</taxon>
        <taxon>Enterovibrio</taxon>
    </lineage>
</organism>
<keyword evidence="3" id="KW-1185">Reference proteome</keyword>
<feature type="transmembrane region" description="Helical" evidence="1">
    <location>
        <begin position="46"/>
        <end position="70"/>
    </location>
</feature>
<keyword evidence="1" id="KW-1133">Transmembrane helix</keyword>
<keyword evidence="1" id="KW-0472">Membrane</keyword>
<feature type="transmembrane region" description="Helical" evidence="1">
    <location>
        <begin position="196"/>
        <end position="213"/>
    </location>
</feature>
<feature type="transmembrane region" description="Helical" evidence="1">
    <location>
        <begin position="91"/>
        <end position="113"/>
    </location>
</feature>
<dbReference type="RefSeq" id="WP_078754718.1">
    <property type="nucleotide sequence ID" value="NZ_FUXU01000155.1"/>
</dbReference>
<feature type="transmembrane region" description="Helical" evidence="1">
    <location>
        <begin position="20"/>
        <end position="40"/>
    </location>
</feature>
<dbReference type="Proteomes" id="UP000190162">
    <property type="component" value="Unassembled WGS sequence"/>
</dbReference>